<evidence type="ECO:0000256" key="5">
    <source>
        <dbReference type="ARBA" id="ARBA00022553"/>
    </source>
</evidence>
<evidence type="ECO:0000256" key="11">
    <source>
        <dbReference type="SAM" id="Coils"/>
    </source>
</evidence>
<evidence type="ECO:0000256" key="3">
    <source>
        <dbReference type="ARBA" id="ARBA00012438"/>
    </source>
</evidence>
<feature type="domain" description="Histidine kinase" evidence="13">
    <location>
        <begin position="404"/>
        <end position="653"/>
    </location>
</feature>
<evidence type="ECO:0000256" key="12">
    <source>
        <dbReference type="SAM" id="Phobius"/>
    </source>
</evidence>
<keyword evidence="10" id="KW-0902">Two-component regulatory system</keyword>
<feature type="transmembrane region" description="Helical" evidence="12">
    <location>
        <begin position="277"/>
        <end position="301"/>
    </location>
</feature>
<dbReference type="InterPro" id="IPR036097">
    <property type="entry name" value="HisK_dim/P_sf"/>
</dbReference>
<name>A0A928X231_LEPEC</name>
<dbReference type="InterPro" id="IPR003594">
    <property type="entry name" value="HATPase_dom"/>
</dbReference>
<sequence>MGLNFYKQLLFQYRNAALPLKISIPFIMMFLGFWVTSTAVVGIFVSNKLEQNQQEQSRELAALVEREIDQELNALRRVARLLSIEIPIVQGALAQDQNRLRQAILPLVGILDTNVINIINNNQQSLFTVQNAVLNNVELQGPEIYNLVLTGSDIATIVGTSDSGPPVLIGTAPIKSGQGIVGGILLGTALDNDLLTQINRAIKEQIIVLSEGVIIASTFPAETSPLETLELSGPNKLIAIGDEEFLAQPVYLKGLGDQQFELVLLISQRSLLRTQRAIWVFVALVASLGSVITTTLGYWIARIVVKPIQDITLVAQRVAGESRFDLRATTNTQDEINILALSLNQLIEWVGQYTYDLEEATLNLETRVEERTQELSDALKKLKDTQAQLIQTEKMSSLGQMIAGIAHEINNPIGFIQGNIEPLNEYFQDLLELIETYQTEYPQPTSIVSQKQREIDLDFLIKDLNKLLGSMNVGTERVHEIVKSLRNFSRLDEATVKDVNIHDGLNSTLLILNHRIKHQVTVVKDYGDLPLVRCFPAQLNQVFTNIIANALDAMLDSKPDGANVSERKHLTIVTRAISKKQIQIVICDSGPGIPPEVRTKIFDPFFTTKPVGKGTGLGLGICFKIIQQHQGNIEVSSKMGQGTEFIITLPTDVLPADPVIDFAAFVSEG</sequence>
<feature type="transmembrane region" description="Helical" evidence="12">
    <location>
        <begin position="20"/>
        <end position="45"/>
    </location>
</feature>
<keyword evidence="9 12" id="KW-1133">Transmembrane helix</keyword>
<dbReference type="RefSeq" id="WP_193992995.1">
    <property type="nucleotide sequence ID" value="NZ_JADEXP010000072.1"/>
</dbReference>
<dbReference type="SUPFAM" id="SSF55874">
    <property type="entry name" value="ATPase domain of HSP90 chaperone/DNA topoisomerase II/histidine kinase"/>
    <property type="match status" value="1"/>
</dbReference>
<feature type="coiled-coil region" evidence="11">
    <location>
        <begin position="365"/>
        <end position="395"/>
    </location>
</feature>
<evidence type="ECO:0000259" key="13">
    <source>
        <dbReference type="PROSITE" id="PS50109"/>
    </source>
</evidence>
<gene>
    <name evidence="15" type="ORF">IQ260_10175</name>
</gene>
<accession>A0A928X231</accession>
<comment type="catalytic activity">
    <reaction evidence="1">
        <text>ATP + protein L-histidine = ADP + protein N-phospho-L-histidine.</text>
        <dbReference type="EC" id="2.7.13.3"/>
    </reaction>
</comment>
<evidence type="ECO:0000256" key="10">
    <source>
        <dbReference type="ARBA" id="ARBA00023012"/>
    </source>
</evidence>
<dbReference type="EMBL" id="JADEXP010000072">
    <property type="protein sequence ID" value="MBE9067022.1"/>
    <property type="molecule type" value="Genomic_DNA"/>
</dbReference>
<dbReference type="Gene3D" id="3.30.565.10">
    <property type="entry name" value="Histidine kinase-like ATPase, C-terminal domain"/>
    <property type="match status" value="1"/>
</dbReference>
<evidence type="ECO:0000313" key="16">
    <source>
        <dbReference type="Proteomes" id="UP000615026"/>
    </source>
</evidence>
<keyword evidence="8" id="KW-0418">Kinase</keyword>
<feature type="domain" description="HAMP" evidence="14">
    <location>
        <begin position="302"/>
        <end position="355"/>
    </location>
</feature>
<dbReference type="PANTHER" id="PTHR43065">
    <property type="entry name" value="SENSOR HISTIDINE KINASE"/>
    <property type="match status" value="1"/>
</dbReference>
<evidence type="ECO:0000256" key="7">
    <source>
        <dbReference type="ARBA" id="ARBA00022692"/>
    </source>
</evidence>
<dbReference type="Gene3D" id="1.10.287.130">
    <property type="match status" value="1"/>
</dbReference>
<organism evidence="15 16">
    <name type="scientific">Leptolyngbya cf. ectocarpi LEGE 11479</name>
    <dbReference type="NCBI Taxonomy" id="1828722"/>
    <lineage>
        <taxon>Bacteria</taxon>
        <taxon>Bacillati</taxon>
        <taxon>Cyanobacteriota</taxon>
        <taxon>Cyanophyceae</taxon>
        <taxon>Leptolyngbyales</taxon>
        <taxon>Leptolyngbyaceae</taxon>
        <taxon>Leptolyngbya group</taxon>
        <taxon>Leptolyngbya</taxon>
    </lineage>
</organism>
<evidence type="ECO:0000256" key="2">
    <source>
        <dbReference type="ARBA" id="ARBA00004651"/>
    </source>
</evidence>
<dbReference type="PANTHER" id="PTHR43065:SF50">
    <property type="entry name" value="HISTIDINE KINASE"/>
    <property type="match status" value="1"/>
</dbReference>
<reference evidence="15" key="1">
    <citation type="submission" date="2020-10" db="EMBL/GenBank/DDBJ databases">
        <authorList>
            <person name="Castelo-Branco R."/>
            <person name="Eusebio N."/>
            <person name="Adriana R."/>
            <person name="Vieira A."/>
            <person name="Brugerolle De Fraissinette N."/>
            <person name="Rezende De Castro R."/>
            <person name="Schneider M.P."/>
            <person name="Vasconcelos V."/>
            <person name="Leao P.N."/>
        </authorList>
    </citation>
    <scope>NUCLEOTIDE SEQUENCE</scope>
    <source>
        <strain evidence="15">LEGE 11479</strain>
    </source>
</reference>
<dbReference type="Gene3D" id="6.10.340.10">
    <property type="match status" value="1"/>
</dbReference>
<comment type="caution">
    <text evidence="15">The sequence shown here is derived from an EMBL/GenBank/DDBJ whole genome shotgun (WGS) entry which is preliminary data.</text>
</comment>
<dbReference type="InterPro" id="IPR029151">
    <property type="entry name" value="Sensor-like_sf"/>
</dbReference>
<dbReference type="Proteomes" id="UP000615026">
    <property type="component" value="Unassembled WGS sequence"/>
</dbReference>
<dbReference type="AlphaFoldDB" id="A0A928X231"/>
<protein>
    <recommendedName>
        <fullName evidence="3">histidine kinase</fullName>
        <ecNumber evidence="3">2.7.13.3</ecNumber>
    </recommendedName>
</protein>
<evidence type="ECO:0000256" key="1">
    <source>
        <dbReference type="ARBA" id="ARBA00000085"/>
    </source>
</evidence>
<dbReference type="InterPro" id="IPR036890">
    <property type="entry name" value="HATPase_C_sf"/>
</dbReference>
<dbReference type="EC" id="2.7.13.3" evidence="3"/>
<dbReference type="SUPFAM" id="SSF158472">
    <property type="entry name" value="HAMP domain-like"/>
    <property type="match status" value="1"/>
</dbReference>
<dbReference type="PROSITE" id="PS50109">
    <property type="entry name" value="HIS_KIN"/>
    <property type="match status" value="1"/>
</dbReference>
<dbReference type="SUPFAM" id="SSF47384">
    <property type="entry name" value="Homodimeric domain of signal transducing histidine kinase"/>
    <property type="match status" value="1"/>
</dbReference>
<keyword evidence="4" id="KW-1003">Cell membrane</keyword>
<dbReference type="Pfam" id="PF02518">
    <property type="entry name" value="HATPase_c"/>
    <property type="match status" value="1"/>
</dbReference>
<proteinExistence type="predicted"/>
<dbReference type="PRINTS" id="PR00344">
    <property type="entry name" value="BCTRLSENSOR"/>
</dbReference>
<keyword evidence="11" id="KW-0175">Coiled coil</keyword>
<evidence type="ECO:0000256" key="8">
    <source>
        <dbReference type="ARBA" id="ARBA00022777"/>
    </source>
</evidence>
<dbReference type="InterPro" id="IPR004358">
    <property type="entry name" value="Sig_transdc_His_kin-like_C"/>
</dbReference>
<dbReference type="CDD" id="cd06225">
    <property type="entry name" value="HAMP"/>
    <property type="match status" value="1"/>
</dbReference>
<keyword evidence="16" id="KW-1185">Reference proteome</keyword>
<dbReference type="GO" id="GO:0005886">
    <property type="term" value="C:plasma membrane"/>
    <property type="evidence" value="ECO:0007669"/>
    <property type="project" value="UniProtKB-SubCell"/>
</dbReference>
<dbReference type="GO" id="GO:0000155">
    <property type="term" value="F:phosphorelay sensor kinase activity"/>
    <property type="evidence" value="ECO:0007669"/>
    <property type="project" value="InterPro"/>
</dbReference>
<evidence type="ECO:0000259" key="14">
    <source>
        <dbReference type="PROSITE" id="PS50885"/>
    </source>
</evidence>
<dbReference type="SMART" id="SM00388">
    <property type="entry name" value="HisKA"/>
    <property type="match status" value="1"/>
</dbReference>
<dbReference type="SUPFAM" id="SSF103190">
    <property type="entry name" value="Sensory domain-like"/>
    <property type="match status" value="1"/>
</dbReference>
<evidence type="ECO:0000256" key="9">
    <source>
        <dbReference type="ARBA" id="ARBA00022989"/>
    </source>
</evidence>
<keyword evidence="12" id="KW-0472">Membrane</keyword>
<dbReference type="Pfam" id="PF00672">
    <property type="entry name" value="HAMP"/>
    <property type="match status" value="1"/>
</dbReference>
<evidence type="ECO:0000313" key="15">
    <source>
        <dbReference type="EMBL" id="MBE9067022.1"/>
    </source>
</evidence>
<dbReference type="SMART" id="SM00304">
    <property type="entry name" value="HAMP"/>
    <property type="match status" value="1"/>
</dbReference>
<evidence type="ECO:0000256" key="6">
    <source>
        <dbReference type="ARBA" id="ARBA00022679"/>
    </source>
</evidence>
<evidence type="ECO:0000256" key="4">
    <source>
        <dbReference type="ARBA" id="ARBA00022475"/>
    </source>
</evidence>
<keyword evidence="6" id="KW-0808">Transferase</keyword>
<dbReference type="InterPro" id="IPR003660">
    <property type="entry name" value="HAMP_dom"/>
</dbReference>
<dbReference type="SMART" id="SM00387">
    <property type="entry name" value="HATPase_c"/>
    <property type="match status" value="1"/>
</dbReference>
<keyword evidence="7 12" id="KW-0812">Transmembrane</keyword>
<dbReference type="PROSITE" id="PS50885">
    <property type="entry name" value="HAMP"/>
    <property type="match status" value="1"/>
</dbReference>
<keyword evidence="5" id="KW-0597">Phosphoprotein</keyword>
<dbReference type="CDD" id="cd00082">
    <property type="entry name" value="HisKA"/>
    <property type="match status" value="1"/>
</dbReference>
<dbReference type="InterPro" id="IPR005467">
    <property type="entry name" value="His_kinase_dom"/>
</dbReference>
<comment type="subcellular location">
    <subcellularLocation>
        <location evidence="2">Cell membrane</location>
        <topology evidence="2">Multi-pass membrane protein</topology>
    </subcellularLocation>
</comment>
<dbReference type="InterPro" id="IPR003661">
    <property type="entry name" value="HisK_dim/P_dom"/>
</dbReference>